<proteinExistence type="predicted"/>
<feature type="region of interest" description="Disordered" evidence="1">
    <location>
        <begin position="280"/>
        <end position="340"/>
    </location>
</feature>
<feature type="compositionally biased region" description="Pro residues" evidence="1">
    <location>
        <begin position="302"/>
        <end position="311"/>
    </location>
</feature>
<name>A0ABW9Z8G4_9HYPH</name>
<keyword evidence="4" id="KW-1185">Reference proteome</keyword>
<dbReference type="RefSeq" id="WP_161725931.1">
    <property type="nucleotide sequence ID" value="NZ_JAAAXI010000026.1"/>
</dbReference>
<organism evidence="3 4">
    <name type="scientific">Microvirga arsenatis</name>
    <dbReference type="NCBI Taxonomy" id="2692265"/>
    <lineage>
        <taxon>Bacteria</taxon>
        <taxon>Pseudomonadati</taxon>
        <taxon>Pseudomonadota</taxon>
        <taxon>Alphaproteobacteria</taxon>
        <taxon>Hyphomicrobiales</taxon>
        <taxon>Methylobacteriaceae</taxon>
        <taxon>Microvirga</taxon>
    </lineage>
</organism>
<protein>
    <submittedName>
        <fullName evidence="3">Extensin</fullName>
    </submittedName>
</protein>
<accession>A0ABW9Z8G4</accession>
<evidence type="ECO:0000313" key="3">
    <source>
        <dbReference type="EMBL" id="NBJ26929.1"/>
    </source>
</evidence>
<dbReference type="PROSITE" id="PS51257">
    <property type="entry name" value="PROKAR_LIPOPROTEIN"/>
    <property type="match status" value="1"/>
</dbReference>
<evidence type="ECO:0000313" key="4">
    <source>
        <dbReference type="Proteomes" id="UP000818323"/>
    </source>
</evidence>
<dbReference type="EMBL" id="JAAAXJ010000021">
    <property type="protein sequence ID" value="NBJ26929.1"/>
    <property type="molecule type" value="Genomic_DNA"/>
</dbReference>
<feature type="domain" description="Extensin-like C-terminal" evidence="2">
    <location>
        <begin position="39"/>
        <end position="220"/>
    </location>
</feature>
<evidence type="ECO:0000259" key="2">
    <source>
        <dbReference type="Pfam" id="PF06904"/>
    </source>
</evidence>
<dbReference type="InterPro" id="IPR009683">
    <property type="entry name" value="Extensin-like_C"/>
</dbReference>
<dbReference type="Proteomes" id="UP000818323">
    <property type="component" value="Unassembled WGS sequence"/>
</dbReference>
<reference evidence="3 4" key="1">
    <citation type="submission" date="2020-01" db="EMBL/GenBank/DDBJ databases">
        <title>Microvirga sp. nov., an arsenate reduction bacterium isolated from Tibet hotspring sediments.</title>
        <authorList>
            <person name="Yuan C.-G."/>
        </authorList>
    </citation>
    <scope>NUCLEOTIDE SEQUENCE [LARGE SCALE GENOMIC DNA]</scope>
    <source>
        <strain evidence="3 4">SYSU G3D203</strain>
    </source>
</reference>
<comment type="caution">
    <text evidence="3">The sequence shown here is derived from an EMBL/GenBank/DDBJ whole genome shotgun (WGS) entry which is preliminary data.</text>
</comment>
<gene>
    <name evidence="3" type="ORF">GR303_21590</name>
</gene>
<evidence type="ECO:0000256" key="1">
    <source>
        <dbReference type="SAM" id="MobiDB-lite"/>
    </source>
</evidence>
<sequence>MRRGLVAFVALSLVGLGLTGCGLFRFEQREPWRAQAEEACLSQRLVQPSAYMALGNKIDGPGVCGMDYPFKVSAFNNGAVGLKSRVTLACPIIPSIDTWLNEIVRPAAEMYFGVPLADLKAGSYSCRPRNNQMGAKLSEHSFGNAIDIMGFALADGREISVVDGWRSRDPAQQDFLREVFVGACRYFTTVLGPGSDAFHYDHFHLDLARHDPRGERRICKPILKFTPRIDPERSREVLQSAAASGEIAPVDLEQDVAEGQAYIPPAPPPAPALAAPVQRFSSGYSPDLPGANAASPRGQPVQPYPPLPPTGRPVEQTYAPPRPLQRPAGEPMVLNRHALY</sequence>
<dbReference type="Pfam" id="PF06904">
    <property type="entry name" value="Extensin-like_C"/>
    <property type="match status" value="1"/>
</dbReference>